<name>A0A2Z7BB30_9LAMI</name>
<accession>A0A2Z7BB30</accession>
<feature type="compositionally biased region" description="Basic and acidic residues" evidence="1">
    <location>
        <begin position="770"/>
        <end position="783"/>
    </location>
</feature>
<dbReference type="Proteomes" id="UP000250235">
    <property type="component" value="Unassembled WGS sequence"/>
</dbReference>
<evidence type="ECO:0000313" key="4">
    <source>
        <dbReference type="Proteomes" id="UP000250235"/>
    </source>
</evidence>
<protein>
    <recommendedName>
        <fullName evidence="2">RING-type domain-containing protein</fullName>
    </recommendedName>
</protein>
<dbReference type="OrthoDB" id="666185at2759"/>
<dbReference type="PANTHER" id="PTHR33416:SF17">
    <property type="entry name" value="PROTEIN KAKU4"/>
    <property type="match status" value="1"/>
</dbReference>
<feature type="region of interest" description="Disordered" evidence="1">
    <location>
        <begin position="824"/>
        <end position="847"/>
    </location>
</feature>
<feature type="region of interest" description="Disordered" evidence="1">
    <location>
        <begin position="894"/>
        <end position="933"/>
    </location>
</feature>
<feature type="compositionally biased region" description="Polar residues" evidence="1">
    <location>
        <begin position="755"/>
        <end position="769"/>
    </location>
</feature>
<dbReference type="PANTHER" id="PTHR33416">
    <property type="entry name" value="NUCLEAR PORE COMPLEX PROTEIN NUP1"/>
    <property type="match status" value="1"/>
</dbReference>
<feature type="compositionally biased region" description="Polar residues" evidence="1">
    <location>
        <begin position="101"/>
        <end position="145"/>
    </location>
</feature>
<proteinExistence type="predicted"/>
<dbReference type="Pfam" id="PF13639">
    <property type="entry name" value="zf-RING_2"/>
    <property type="match status" value="1"/>
</dbReference>
<evidence type="ECO:0000313" key="3">
    <source>
        <dbReference type="EMBL" id="KZV31703.1"/>
    </source>
</evidence>
<organism evidence="3 4">
    <name type="scientific">Dorcoceras hygrometricum</name>
    <dbReference type="NCBI Taxonomy" id="472368"/>
    <lineage>
        <taxon>Eukaryota</taxon>
        <taxon>Viridiplantae</taxon>
        <taxon>Streptophyta</taxon>
        <taxon>Embryophyta</taxon>
        <taxon>Tracheophyta</taxon>
        <taxon>Spermatophyta</taxon>
        <taxon>Magnoliopsida</taxon>
        <taxon>eudicotyledons</taxon>
        <taxon>Gunneridae</taxon>
        <taxon>Pentapetalae</taxon>
        <taxon>asterids</taxon>
        <taxon>lamiids</taxon>
        <taxon>Lamiales</taxon>
        <taxon>Gesneriaceae</taxon>
        <taxon>Didymocarpoideae</taxon>
        <taxon>Trichosporeae</taxon>
        <taxon>Loxocarpinae</taxon>
        <taxon>Dorcoceras</taxon>
    </lineage>
</organism>
<evidence type="ECO:0000256" key="1">
    <source>
        <dbReference type="SAM" id="MobiDB-lite"/>
    </source>
</evidence>
<dbReference type="GO" id="GO:0071763">
    <property type="term" value="P:nuclear membrane organization"/>
    <property type="evidence" value="ECO:0007669"/>
    <property type="project" value="TreeGrafter"/>
</dbReference>
<feature type="compositionally biased region" description="Low complexity" evidence="1">
    <location>
        <begin position="160"/>
        <end position="176"/>
    </location>
</feature>
<dbReference type="Gene3D" id="3.30.40.10">
    <property type="entry name" value="Zinc/RING finger domain, C3HC4 (zinc finger)"/>
    <property type="match status" value="1"/>
</dbReference>
<feature type="compositionally biased region" description="Low complexity" evidence="1">
    <location>
        <begin position="237"/>
        <end position="257"/>
    </location>
</feature>
<keyword evidence="4" id="KW-1185">Reference proteome</keyword>
<dbReference type="EMBL" id="KV007458">
    <property type="protein sequence ID" value="KZV31703.1"/>
    <property type="molecule type" value="Genomic_DNA"/>
</dbReference>
<dbReference type="AlphaFoldDB" id="A0A2Z7BB30"/>
<feature type="domain" description="RING-type" evidence="2">
    <location>
        <begin position="370"/>
        <end position="407"/>
    </location>
</feature>
<feature type="compositionally biased region" description="Low complexity" evidence="1">
    <location>
        <begin position="185"/>
        <end position="203"/>
    </location>
</feature>
<reference evidence="3 4" key="1">
    <citation type="journal article" date="2015" name="Proc. Natl. Acad. Sci. U.S.A.">
        <title>The resurrection genome of Boea hygrometrica: A blueprint for survival of dehydration.</title>
        <authorList>
            <person name="Xiao L."/>
            <person name="Yang G."/>
            <person name="Zhang L."/>
            <person name="Yang X."/>
            <person name="Zhao S."/>
            <person name="Ji Z."/>
            <person name="Zhou Q."/>
            <person name="Hu M."/>
            <person name="Wang Y."/>
            <person name="Chen M."/>
            <person name="Xu Y."/>
            <person name="Jin H."/>
            <person name="Xiao X."/>
            <person name="Hu G."/>
            <person name="Bao F."/>
            <person name="Hu Y."/>
            <person name="Wan P."/>
            <person name="Li L."/>
            <person name="Deng X."/>
            <person name="Kuang T."/>
            <person name="Xiang C."/>
            <person name="Zhu J.K."/>
            <person name="Oliver M.J."/>
            <person name="He Y."/>
        </authorList>
    </citation>
    <scope>NUCLEOTIDE SEQUENCE [LARGE SCALE GENOMIC DNA]</scope>
    <source>
        <strain evidence="4">cv. XS01</strain>
    </source>
</reference>
<feature type="region of interest" description="Disordered" evidence="1">
    <location>
        <begin position="746"/>
        <end position="804"/>
    </location>
</feature>
<evidence type="ECO:0000259" key="2">
    <source>
        <dbReference type="Pfam" id="PF13639"/>
    </source>
</evidence>
<feature type="compositionally biased region" description="Pro residues" evidence="1">
    <location>
        <begin position="432"/>
        <end position="442"/>
    </location>
</feature>
<dbReference type="GO" id="GO:0005635">
    <property type="term" value="C:nuclear envelope"/>
    <property type="evidence" value="ECO:0007669"/>
    <property type="project" value="TreeGrafter"/>
</dbReference>
<dbReference type="InterPro" id="IPR013083">
    <property type="entry name" value="Znf_RING/FYVE/PHD"/>
</dbReference>
<sequence length="933" mass="101193">MDARAGGRGAGGPITQRKGSTVAFKVAAAARDENVRFCNRIGCSGRIKYSQTTDFLTLDRTKYSRPSCSSHGNAILGTSSKRNSVMTSAKKFNLDSRRKLPSQSESSVSGDSLGRSPTYQSKLAINNSEKTTVTESGSLSVSSNVRPRKPNTLPSSSDFSASKSIGSGPSKSSTLSRYSPRILKSGSKPVVVSPSCSSVSNSVTKNAMRKISHEMETSSSRSGRKTMALSSSHEHVSPSTSGISISNSRRNSSIVGGDSSATMSVRTRNSGNTNKRMRPTNRHNRQNFSSVGRHADTETPENALSSDLNSYSVLSSNGDNTSTLMYFSSEDLGFNHLRNCHALPRDNLDGIAEVLLALERIEHSMLTHEEEFEVGDEVGTLIECDHSYHITCITHWLSLKNWCPICKDTRSGAGGKIVANRRKQRLATTPYDRPPTQPPPDKSPSWFSGRILPSARALASGAGKILASVLYSESSSSSEDEVEESGADGLDNVEDAYDGLNASHERIEAKRIIERLIMQETFSRDECDRLTELLKSRVIYWSSEAERGLAPSPGKMTENEVGEMYDEAVLEAKKWFQEKKMGPNSLANIDKGTCDLSPSRTEHVNYAVGSPLDVARSYMRDRPPWASPTKQIESSTPLTARMEMIKEGTSYLVGHDSLSSSKKRKSVASGSWNIQEELRRVRAKATEDMLRTPSSRIDPSLFGIANSRLEGMGKKSVEPGSFGKTHQIGVLMDAGVSSDPALAALESRQDVKSSEALSSKPANLSSGNNEDSKGGHIDGESFKLKLPCPTSSKSEELPTGSHGLAGNEITEIGRTPEINGFSLSQTSLSGGGVTSQNHEQENEHSLNTNKVKTLKAGNLEGRCELLTEACVEVPIVTETASIASGSQNSLNLQHEELSEEMIQSTDGRTDLMRGKQQPKKSTENLRRSKRRGK</sequence>
<feature type="compositionally biased region" description="Basic residues" evidence="1">
    <location>
        <begin position="275"/>
        <end position="285"/>
    </location>
</feature>
<dbReference type="SUPFAM" id="SSF57850">
    <property type="entry name" value="RING/U-box"/>
    <property type="match status" value="1"/>
</dbReference>
<feature type="region of interest" description="Disordered" evidence="1">
    <location>
        <begin position="90"/>
        <end position="304"/>
    </location>
</feature>
<feature type="region of interest" description="Disordered" evidence="1">
    <location>
        <begin position="417"/>
        <end position="446"/>
    </location>
</feature>
<dbReference type="InterPro" id="IPR001841">
    <property type="entry name" value="Znf_RING"/>
</dbReference>
<gene>
    <name evidence="3" type="ORF">F511_00507</name>
</gene>
<feature type="compositionally biased region" description="Polar residues" evidence="1">
    <location>
        <begin position="259"/>
        <end position="274"/>
    </location>
</feature>